<dbReference type="EnsemblPlants" id="TuG1812G0300002533.01.T03">
    <property type="protein sequence ID" value="TuG1812G0300002533.01.T03.cds265603"/>
    <property type="gene ID" value="TuG1812G0300002533.01"/>
</dbReference>
<dbReference type="EnsemblPlants" id="TuG1812G0300002533.01.T02">
    <property type="protein sequence ID" value="TuG1812G0300002533.01.T02.cds265603"/>
    <property type="gene ID" value="TuG1812G0300002533.01"/>
</dbReference>
<reference evidence="3" key="1">
    <citation type="journal article" date="2013" name="Nature">
        <title>Draft genome of the wheat A-genome progenitor Triticum urartu.</title>
        <authorList>
            <person name="Ling H.Q."/>
            <person name="Zhao S."/>
            <person name="Liu D."/>
            <person name="Wang J."/>
            <person name="Sun H."/>
            <person name="Zhang C."/>
            <person name="Fan H."/>
            <person name="Li D."/>
            <person name="Dong L."/>
            <person name="Tao Y."/>
            <person name="Gao C."/>
            <person name="Wu H."/>
            <person name="Li Y."/>
            <person name="Cui Y."/>
            <person name="Guo X."/>
            <person name="Zheng S."/>
            <person name="Wang B."/>
            <person name="Yu K."/>
            <person name="Liang Q."/>
            <person name="Yang W."/>
            <person name="Lou X."/>
            <person name="Chen J."/>
            <person name="Feng M."/>
            <person name="Jian J."/>
            <person name="Zhang X."/>
            <person name="Luo G."/>
            <person name="Jiang Y."/>
            <person name="Liu J."/>
            <person name="Wang Z."/>
            <person name="Sha Y."/>
            <person name="Zhang B."/>
            <person name="Wu H."/>
            <person name="Tang D."/>
            <person name="Shen Q."/>
            <person name="Xue P."/>
            <person name="Zou S."/>
            <person name="Wang X."/>
            <person name="Liu X."/>
            <person name="Wang F."/>
            <person name="Yang Y."/>
            <person name="An X."/>
            <person name="Dong Z."/>
            <person name="Zhang K."/>
            <person name="Zhang X."/>
            <person name="Luo M.C."/>
            <person name="Dvorak J."/>
            <person name="Tong Y."/>
            <person name="Wang J."/>
            <person name="Yang H."/>
            <person name="Li Z."/>
            <person name="Wang D."/>
            <person name="Zhang A."/>
            <person name="Wang J."/>
        </authorList>
    </citation>
    <scope>NUCLEOTIDE SEQUENCE</scope>
    <source>
        <strain evidence="3">cv. G1812</strain>
    </source>
</reference>
<evidence type="ECO:0000256" key="1">
    <source>
        <dbReference type="SAM" id="MobiDB-lite"/>
    </source>
</evidence>
<feature type="compositionally biased region" description="Basic and acidic residues" evidence="1">
    <location>
        <begin position="93"/>
        <end position="115"/>
    </location>
</feature>
<proteinExistence type="predicted"/>
<reference evidence="2" key="2">
    <citation type="submission" date="2018-03" db="EMBL/GenBank/DDBJ databases">
        <title>The Triticum urartu genome reveals the dynamic nature of wheat genome evolution.</title>
        <authorList>
            <person name="Ling H."/>
            <person name="Ma B."/>
            <person name="Shi X."/>
            <person name="Liu H."/>
            <person name="Dong L."/>
            <person name="Sun H."/>
            <person name="Cao Y."/>
            <person name="Gao Q."/>
            <person name="Zheng S."/>
            <person name="Li Y."/>
            <person name="Yu Y."/>
            <person name="Du H."/>
            <person name="Qi M."/>
            <person name="Li Y."/>
            <person name="Yu H."/>
            <person name="Cui Y."/>
            <person name="Wang N."/>
            <person name="Chen C."/>
            <person name="Wu H."/>
            <person name="Zhao Y."/>
            <person name="Zhang J."/>
            <person name="Li Y."/>
            <person name="Zhou W."/>
            <person name="Zhang B."/>
            <person name="Hu W."/>
            <person name="Eijk M."/>
            <person name="Tang J."/>
            <person name="Witsenboer H."/>
            <person name="Zhao S."/>
            <person name="Li Z."/>
            <person name="Zhang A."/>
            <person name="Wang D."/>
            <person name="Liang C."/>
        </authorList>
    </citation>
    <scope>NUCLEOTIDE SEQUENCE [LARGE SCALE GENOMIC DNA]</scope>
    <source>
        <strain evidence="2">cv. G1812</strain>
    </source>
</reference>
<name>A0A8R7TVS6_TRIUA</name>
<sequence>PTAKRTLAPFLRPLNPYSRCTPPSPFCACARPRTSSSPSAAPPPPRLFLLAFPSVALRSSPSTNRIVRAASSFSSGRIYGVRPRRRASPVAEAKGDHMDRSLQEIEDGREGKKEGEEEDPVAGGRGSPAGAGEVKCDLMVGGGSIHSWIFIVPLPHYLTPSKRAARGRG</sequence>
<feature type="region of interest" description="Disordered" evidence="1">
    <location>
        <begin position="83"/>
        <end position="135"/>
    </location>
</feature>
<dbReference type="AlphaFoldDB" id="A0A8R7TVS6"/>
<dbReference type="Gramene" id="TuG1812G0300002533.01.T03">
    <property type="protein sequence ID" value="TuG1812G0300002533.01.T03.cds265603"/>
    <property type="gene ID" value="TuG1812G0300002533.01"/>
</dbReference>
<evidence type="ECO:0000313" key="2">
    <source>
        <dbReference type="EnsemblPlants" id="TuG1812G0300002533.01.T03.cds265603"/>
    </source>
</evidence>
<evidence type="ECO:0000313" key="3">
    <source>
        <dbReference type="Proteomes" id="UP000015106"/>
    </source>
</evidence>
<protein>
    <submittedName>
        <fullName evidence="2">Uncharacterized protein</fullName>
    </submittedName>
</protein>
<reference evidence="2" key="3">
    <citation type="submission" date="2022-06" db="UniProtKB">
        <authorList>
            <consortium name="EnsemblPlants"/>
        </authorList>
    </citation>
    <scope>IDENTIFICATION</scope>
</reference>
<dbReference type="Gramene" id="TuG1812G0300002533.01.T02">
    <property type="protein sequence ID" value="TuG1812G0300002533.01.T02.cds265603"/>
    <property type="gene ID" value="TuG1812G0300002533.01"/>
</dbReference>
<dbReference type="Proteomes" id="UP000015106">
    <property type="component" value="Chromosome 3"/>
</dbReference>
<organism evidence="2 3">
    <name type="scientific">Triticum urartu</name>
    <name type="common">Red wild einkorn</name>
    <name type="synonym">Crithodium urartu</name>
    <dbReference type="NCBI Taxonomy" id="4572"/>
    <lineage>
        <taxon>Eukaryota</taxon>
        <taxon>Viridiplantae</taxon>
        <taxon>Streptophyta</taxon>
        <taxon>Embryophyta</taxon>
        <taxon>Tracheophyta</taxon>
        <taxon>Spermatophyta</taxon>
        <taxon>Magnoliopsida</taxon>
        <taxon>Liliopsida</taxon>
        <taxon>Poales</taxon>
        <taxon>Poaceae</taxon>
        <taxon>BOP clade</taxon>
        <taxon>Pooideae</taxon>
        <taxon>Triticodae</taxon>
        <taxon>Triticeae</taxon>
        <taxon>Triticinae</taxon>
        <taxon>Triticum</taxon>
    </lineage>
</organism>
<accession>A0A8R7TVS6</accession>
<keyword evidence="3" id="KW-1185">Reference proteome</keyword>